<sequence length="130" mass="14510">MPEAVIRFAVEFLSFPLEPHSEALQEAESASEPLQDAESASEPLQDAESASEPLQDAESHSEPQQDVESHSDPLQDVERIKEELYSAKEGSKKLKDSVQQLEGVVRDLREECSTQKREVGVLMQLLNYNA</sequence>
<evidence type="ECO:0000313" key="2">
    <source>
        <dbReference type="EMBL" id="KAK8773674.1"/>
    </source>
</evidence>
<dbReference type="Proteomes" id="UP001321473">
    <property type="component" value="Unassembled WGS sequence"/>
</dbReference>
<keyword evidence="3" id="KW-1185">Reference proteome</keyword>
<accession>A0AAQ4EG81</accession>
<comment type="caution">
    <text evidence="2">The sequence shown here is derived from an EMBL/GenBank/DDBJ whole genome shotgun (WGS) entry which is preliminary data.</text>
</comment>
<organism evidence="2 3">
    <name type="scientific">Amblyomma americanum</name>
    <name type="common">Lone star tick</name>
    <dbReference type="NCBI Taxonomy" id="6943"/>
    <lineage>
        <taxon>Eukaryota</taxon>
        <taxon>Metazoa</taxon>
        <taxon>Ecdysozoa</taxon>
        <taxon>Arthropoda</taxon>
        <taxon>Chelicerata</taxon>
        <taxon>Arachnida</taxon>
        <taxon>Acari</taxon>
        <taxon>Parasitiformes</taxon>
        <taxon>Ixodida</taxon>
        <taxon>Ixodoidea</taxon>
        <taxon>Ixodidae</taxon>
        <taxon>Amblyomminae</taxon>
        <taxon>Amblyomma</taxon>
    </lineage>
</organism>
<dbReference type="AlphaFoldDB" id="A0AAQ4EG81"/>
<dbReference type="EMBL" id="JARKHS020016471">
    <property type="protein sequence ID" value="KAK8773674.1"/>
    <property type="molecule type" value="Genomic_DNA"/>
</dbReference>
<feature type="region of interest" description="Disordered" evidence="1">
    <location>
        <begin position="21"/>
        <end position="93"/>
    </location>
</feature>
<evidence type="ECO:0000256" key="1">
    <source>
        <dbReference type="SAM" id="MobiDB-lite"/>
    </source>
</evidence>
<feature type="compositionally biased region" description="Low complexity" evidence="1">
    <location>
        <begin position="22"/>
        <end position="32"/>
    </location>
</feature>
<name>A0AAQ4EG81_AMBAM</name>
<proteinExistence type="predicted"/>
<feature type="compositionally biased region" description="Basic and acidic residues" evidence="1">
    <location>
        <begin position="57"/>
        <end position="93"/>
    </location>
</feature>
<protein>
    <submittedName>
        <fullName evidence="2">Uncharacterized protein</fullName>
    </submittedName>
</protein>
<gene>
    <name evidence="2" type="ORF">V5799_011794</name>
</gene>
<reference evidence="2 3" key="1">
    <citation type="journal article" date="2023" name="Arcadia Sci">
        <title>De novo assembly of a long-read Amblyomma americanum tick genome.</title>
        <authorList>
            <person name="Chou S."/>
            <person name="Poskanzer K.E."/>
            <person name="Rollins M."/>
            <person name="Thuy-Boun P.S."/>
        </authorList>
    </citation>
    <scope>NUCLEOTIDE SEQUENCE [LARGE SCALE GENOMIC DNA]</scope>
    <source>
        <strain evidence="2">F_SG_1</strain>
        <tissue evidence="2">Salivary glands</tissue>
    </source>
</reference>
<evidence type="ECO:0000313" key="3">
    <source>
        <dbReference type="Proteomes" id="UP001321473"/>
    </source>
</evidence>